<feature type="region of interest" description="Disordered" evidence="1">
    <location>
        <begin position="1"/>
        <end position="28"/>
    </location>
</feature>
<protein>
    <submittedName>
        <fullName evidence="2">Uncharacterized protein</fullName>
    </submittedName>
</protein>
<gene>
    <name evidence="2" type="ORF">NG895_24705</name>
</gene>
<keyword evidence="3" id="KW-1185">Reference proteome</keyword>
<evidence type="ECO:0000256" key="1">
    <source>
        <dbReference type="SAM" id="MobiDB-lite"/>
    </source>
</evidence>
<accession>A0A9X2JIR6</accession>
<dbReference type="AlphaFoldDB" id="A0A9X2JIR6"/>
<dbReference type="InterPro" id="IPR010982">
    <property type="entry name" value="Lambda_DNA-bd_dom_sf"/>
</dbReference>
<dbReference type="Gene3D" id="1.10.260.40">
    <property type="entry name" value="lambda repressor-like DNA-binding domains"/>
    <property type="match status" value="1"/>
</dbReference>
<evidence type="ECO:0000313" key="2">
    <source>
        <dbReference type="EMBL" id="MCO6047111.1"/>
    </source>
</evidence>
<dbReference type="EMBL" id="JAMXLR010000089">
    <property type="protein sequence ID" value="MCO6047111.1"/>
    <property type="molecule type" value="Genomic_DNA"/>
</dbReference>
<dbReference type="SUPFAM" id="SSF47413">
    <property type="entry name" value="lambda repressor-like DNA-binding domains"/>
    <property type="match status" value="1"/>
</dbReference>
<name>A0A9X2JIR6_9BACT</name>
<sequence>MSVADNWDTVKSGETPLPLPSTNEKRPRHRVAEVRRQQGVSVRSITRKLGLSAEEVRRQEDPYFNLTLSQLVAWQQALEVPLASLLVDCDAPLSSPVLTRARMLRVMKTAQAIHESTKDKGIERMSLMLIEQLVEIMPELKGVSAWHTVGQRRTQDEVGRIAERPVSETFIQDSLH</sequence>
<dbReference type="Proteomes" id="UP001155241">
    <property type="component" value="Unassembled WGS sequence"/>
</dbReference>
<reference evidence="2" key="1">
    <citation type="submission" date="2022-06" db="EMBL/GenBank/DDBJ databases">
        <title>Aeoliella straminimaris, a novel planctomycete from sediments.</title>
        <authorList>
            <person name="Vitorino I.R."/>
            <person name="Lage O.M."/>
        </authorList>
    </citation>
    <scope>NUCLEOTIDE SEQUENCE</scope>
    <source>
        <strain evidence="2">ICT_H6.2</strain>
    </source>
</reference>
<dbReference type="RefSeq" id="WP_252855224.1">
    <property type="nucleotide sequence ID" value="NZ_JAMXLR010000089.1"/>
</dbReference>
<organism evidence="2 3">
    <name type="scientific">Aeoliella straminimaris</name>
    <dbReference type="NCBI Taxonomy" id="2954799"/>
    <lineage>
        <taxon>Bacteria</taxon>
        <taxon>Pseudomonadati</taxon>
        <taxon>Planctomycetota</taxon>
        <taxon>Planctomycetia</taxon>
        <taxon>Pirellulales</taxon>
        <taxon>Lacipirellulaceae</taxon>
        <taxon>Aeoliella</taxon>
    </lineage>
</organism>
<comment type="caution">
    <text evidence="2">The sequence shown here is derived from an EMBL/GenBank/DDBJ whole genome shotgun (WGS) entry which is preliminary data.</text>
</comment>
<proteinExistence type="predicted"/>
<evidence type="ECO:0000313" key="3">
    <source>
        <dbReference type="Proteomes" id="UP001155241"/>
    </source>
</evidence>
<dbReference type="GO" id="GO:0003677">
    <property type="term" value="F:DNA binding"/>
    <property type="evidence" value="ECO:0007669"/>
    <property type="project" value="InterPro"/>
</dbReference>